<sequence length="851" mass="98043">MIKNNYQTEVAKRFTIYNSLFLDLPFSDINRTGTLLPILASKCEEGYQKDKTPKQIIQGFFDELMSKNSNDEQHDLLFKMVQYVERQVVLFDSIEDAAFDKIHDVKGKGSVKALLARVDNDRKRDALIEKLKNFSVRLTLTAHPTQFYPGNVLGIITDLETAIKNNDLGSINLLLQQLGKTGFINKEKPSPLDEAVSLIWFLTNVFYKSIPDIMTRLLNSLEIPLHEWDNPGLLKVGFWPGGDRDGNPFVTHDITVKVAERLQKWILRCYYRDVRVIKRRLTFKHVEPIMQKVENGLFESLFEEHSYYHTKDELLADLMEARKCLVEYHDGLFLEQLDEFILKVKIFGFHFANMDVRQDSRKHDGLWDEVIELEMGKDALKSYHELSDTEKISYLFDFEKLPDLSKIQDDFHKEMLKSFDAIQTVQKENGEDGLHRYIISNCQSALHMLEVFKLAQLNLKHEEGELPLDIVPLFETIDDLAEAPKIMEQLYKNPHYAKHLKFRKNKQTIMLGFSDGTKDGGYIRANWSILQAKEELTKVSKQYDVSVVFFDGRGGPPARGGGQMHNFYASLGPKVENSEIQITIQGQTISANYGKPISCTYNLEQLLCAGIENELYPSSEKNLTDEQRSLINRMADVSYQFYKDFKSHPQFLPYLEHVTPLKYFGKVNIGSRPLKRGKDTGLKFDDLRAIPFVGSWAQMKQNIPGFFGVGAALEALKEEGRFEEVKALYNDSLFFRSLLGNSMQSLAKSFYKSTAYLKEDKRYAELWELMFSEYSRTMKFILEVSDMEELLQDNPTSKDSIAIREKIVLPLITIQQYAIQTMLERGEDDPVLQKLILRTMFGIINAARNAA</sequence>
<dbReference type="PANTHER" id="PTHR30523">
    <property type="entry name" value="PHOSPHOENOLPYRUVATE CARBOXYLASE"/>
    <property type="match status" value="1"/>
</dbReference>
<comment type="function">
    <text evidence="1">Forms oxaloacetate, a four-carbon dicarboxylic acid source for the tricarboxylic acid cycle.</text>
</comment>
<comment type="caution">
    <text evidence="3">The sequence shown here is derived from an EMBL/GenBank/DDBJ whole genome shotgun (WGS) entry which is preliminary data.</text>
</comment>
<organism evidence="3 4">
    <name type="scientific">Belliella filtrata</name>
    <dbReference type="NCBI Taxonomy" id="2923435"/>
    <lineage>
        <taxon>Bacteria</taxon>
        <taxon>Pseudomonadati</taxon>
        <taxon>Bacteroidota</taxon>
        <taxon>Cytophagia</taxon>
        <taxon>Cytophagales</taxon>
        <taxon>Cyclobacteriaceae</taxon>
        <taxon>Belliella</taxon>
    </lineage>
</organism>
<proteinExistence type="predicted"/>
<dbReference type="PANTHER" id="PTHR30523:SF6">
    <property type="entry name" value="PHOSPHOENOLPYRUVATE CARBOXYLASE"/>
    <property type="match status" value="1"/>
</dbReference>
<evidence type="ECO:0000256" key="2">
    <source>
        <dbReference type="ARBA" id="ARBA00022419"/>
    </source>
</evidence>
<dbReference type="InterPro" id="IPR021135">
    <property type="entry name" value="PEP_COase"/>
</dbReference>
<gene>
    <name evidence="3" type="ORF">MM239_04340</name>
</gene>
<dbReference type="EMBL" id="JAKZGP010000006">
    <property type="protein sequence ID" value="MCH7408612.1"/>
    <property type="molecule type" value="Genomic_DNA"/>
</dbReference>
<evidence type="ECO:0000313" key="4">
    <source>
        <dbReference type="Proteomes" id="UP001165489"/>
    </source>
</evidence>
<evidence type="ECO:0000256" key="1">
    <source>
        <dbReference type="ARBA" id="ARBA00003670"/>
    </source>
</evidence>
<keyword evidence="4" id="KW-1185">Reference proteome</keyword>
<reference evidence="3" key="1">
    <citation type="submission" date="2022-03" db="EMBL/GenBank/DDBJ databases">
        <title>De novo assembled genomes of Belliella spp. (Cyclobacteriaceae) strains.</title>
        <authorList>
            <person name="Szabo A."/>
            <person name="Korponai K."/>
            <person name="Felfoldi T."/>
        </authorList>
    </citation>
    <scope>NUCLEOTIDE SEQUENCE</scope>
    <source>
        <strain evidence="3">DSM 111904</strain>
    </source>
</reference>
<name>A0ABS9UWR7_9BACT</name>
<evidence type="ECO:0000313" key="3">
    <source>
        <dbReference type="EMBL" id="MCH7408612.1"/>
    </source>
</evidence>
<dbReference type="SUPFAM" id="SSF51621">
    <property type="entry name" value="Phosphoenolpyruvate/pyruvate domain"/>
    <property type="match status" value="1"/>
</dbReference>
<dbReference type="GO" id="GO:0008964">
    <property type="term" value="F:phosphoenolpyruvate carboxylase activity"/>
    <property type="evidence" value="ECO:0007669"/>
    <property type="project" value="UniProtKB-EC"/>
</dbReference>
<protein>
    <recommendedName>
        <fullName evidence="2">Phosphoenolpyruvate carboxylase</fullName>
    </recommendedName>
</protein>
<dbReference type="RefSeq" id="WP_241346900.1">
    <property type="nucleotide sequence ID" value="NZ_JAKZGP010000006.1"/>
</dbReference>
<accession>A0ABS9UWR7</accession>
<keyword evidence="3" id="KW-0456">Lyase</keyword>
<dbReference type="Proteomes" id="UP001165489">
    <property type="component" value="Unassembled WGS sequence"/>
</dbReference>
<dbReference type="PRINTS" id="PR00150">
    <property type="entry name" value="PEPCARBXLASE"/>
</dbReference>
<dbReference type="InterPro" id="IPR015813">
    <property type="entry name" value="Pyrv/PenolPyrv_kinase-like_dom"/>
</dbReference>
<dbReference type="Pfam" id="PF00311">
    <property type="entry name" value="PEPcase"/>
    <property type="match status" value="2"/>
</dbReference>